<feature type="region of interest" description="Disordered" evidence="1">
    <location>
        <begin position="216"/>
        <end position="247"/>
    </location>
</feature>
<keyword evidence="2" id="KW-0812">Transmembrane</keyword>
<evidence type="ECO:0000313" key="4">
    <source>
        <dbReference type="Proteomes" id="UP001612915"/>
    </source>
</evidence>
<sequence length="318" mass="33915">MNSNLNIRLNPIMLALGSLAAVVGGWGLYTMMTEIGHAPGFIGVISIAILELFAVGLGIHAVKVAQDGDSPFPFNLGITLIALLAAGVQFTAAIQEGKGVLFGVVMAMAPIAAITLWVIEMRRFFRLRGRAAGTVAQPAATIEPALWLRFFGAAWEAKKFALIDRTLGADDAMKLGIIHTRPQPKELPVPVRRDRGLAVEDAVPQLRALTPSQPAQIPAQVQPVQQAQTAPAQAPVAQPEPAPSDSRVGMVGVKDGDQPVSWHTPQEADDLGYSEPYSEPYVDPEYAGQRAGAAYNREVLRDHQASSNGHVPGYVPGR</sequence>
<comment type="caution">
    <text evidence="3">The sequence shown here is derived from an EMBL/GenBank/DDBJ whole genome shotgun (WGS) entry which is preliminary data.</text>
</comment>
<protein>
    <submittedName>
        <fullName evidence="3">Uncharacterized protein</fullName>
    </submittedName>
</protein>
<evidence type="ECO:0000313" key="3">
    <source>
        <dbReference type="EMBL" id="MFI7585921.1"/>
    </source>
</evidence>
<feature type="transmembrane region" description="Helical" evidence="2">
    <location>
        <begin position="12"/>
        <end position="29"/>
    </location>
</feature>
<feature type="compositionally biased region" description="Low complexity" evidence="1">
    <location>
        <begin position="216"/>
        <end position="239"/>
    </location>
</feature>
<feature type="transmembrane region" description="Helical" evidence="2">
    <location>
        <begin position="100"/>
        <end position="119"/>
    </location>
</feature>
<evidence type="ECO:0000256" key="1">
    <source>
        <dbReference type="SAM" id="MobiDB-lite"/>
    </source>
</evidence>
<accession>A0ABW8AK09</accession>
<feature type="transmembrane region" description="Helical" evidence="2">
    <location>
        <begin position="74"/>
        <end position="94"/>
    </location>
</feature>
<dbReference type="RefSeq" id="WP_398274649.1">
    <property type="nucleotide sequence ID" value="NZ_JBITLV010000001.1"/>
</dbReference>
<proteinExistence type="predicted"/>
<gene>
    <name evidence="3" type="ORF">ACIB24_02460</name>
</gene>
<feature type="region of interest" description="Disordered" evidence="1">
    <location>
        <begin position="265"/>
        <end position="284"/>
    </location>
</feature>
<keyword evidence="4" id="KW-1185">Reference proteome</keyword>
<dbReference type="Proteomes" id="UP001612915">
    <property type="component" value="Unassembled WGS sequence"/>
</dbReference>
<feature type="transmembrane region" description="Helical" evidence="2">
    <location>
        <begin position="41"/>
        <end position="62"/>
    </location>
</feature>
<reference evidence="3 4" key="1">
    <citation type="submission" date="2024-10" db="EMBL/GenBank/DDBJ databases">
        <title>The Natural Products Discovery Center: Release of the First 8490 Sequenced Strains for Exploring Actinobacteria Biosynthetic Diversity.</title>
        <authorList>
            <person name="Kalkreuter E."/>
            <person name="Kautsar S.A."/>
            <person name="Yang D."/>
            <person name="Bader C.D."/>
            <person name="Teijaro C.N."/>
            <person name="Fluegel L."/>
            <person name="Davis C.M."/>
            <person name="Simpson J.R."/>
            <person name="Lauterbach L."/>
            <person name="Steele A.D."/>
            <person name="Gui C."/>
            <person name="Meng S."/>
            <person name="Li G."/>
            <person name="Viehrig K."/>
            <person name="Ye F."/>
            <person name="Su P."/>
            <person name="Kiefer A.F."/>
            <person name="Nichols A."/>
            <person name="Cepeda A.J."/>
            <person name="Yan W."/>
            <person name="Fan B."/>
            <person name="Jiang Y."/>
            <person name="Adhikari A."/>
            <person name="Zheng C.-J."/>
            <person name="Schuster L."/>
            <person name="Cowan T.M."/>
            <person name="Smanski M.J."/>
            <person name="Chevrette M.G."/>
            <person name="De Carvalho L.P.S."/>
            <person name="Shen B."/>
        </authorList>
    </citation>
    <scope>NUCLEOTIDE SEQUENCE [LARGE SCALE GENOMIC DNA]</scope>
    <source>
        <strain evidence="3 4">NPDC049639</strain>
    </source>
</reference>
<keyword evidence="2" id="KW-1133">Transmembrane helix</keyword>
<dbReference type="EMBL" id="JBITLV010000001">
    <property type="protein sequence ID" value="MFI7585921.1"/>
    <property type="molecule type" value="Genomic_DNA"/>
</dbReference>
<name>A0ABW8AK09_9ACTN</name>
<keyword evidence="2" id="KW-0472">Membrane</keyword>
<organism evidence="3 4">
    <name type="scientific">Spongisporangium articulatum</name>
    <dbReference type="NCBI Taxonomy" id="3362603"/>
    <lineage>
        <taxon>Bacteria</taxon>
        <taxon>Bacillati</taxon>
        <taxon>Actinomycetota</taxon>
        <taxon>Actinomycetes</taxon>
        <taxon>Kineosporiales</taxon>
        <taxon>Kineosporiaceae</taxon>
        <taxon>Spongisporangium</taxon>
    </lineage>
</organism>
<evidence type="ECO:0000256" key="2">
    <source>
        <dbReference type="SAM" id="Phobius"/>
    </source>
</evidence>